<reference evidence="1 2" key="1">
    <citation type="submission" date="2019-06" db="EMBL/GenBank/DDBJ databases">
        <title>Sequencing the genomes of 1000 actinobacteria strains.</title>
        <authorList>
            <person name="Klenk H.-P."/>
        </authorList>
    </citation>
    <scope>NUCLEOTIDE SEQUENCE [LARGE SCALE GENOMIC DNA]</scope>
    <source>
        <strain evidence="1 2">DSM 102200</strain>
    </source>
</reference>
<protein>
    <submittedName>
        <fullName evidence="1">Uncharacterized protein</fullName>
    </submittedName>
</protein>
<evidence type="ECO:0000313" key="1">
    <source>
        <dbReference type="EMBL" id="TQL99953.1"/>
    </source>
</evidence>
<accession>A0A543CS65</accession>
<sequence length="108" mass="11296">MDPHRRLHSLARVGVVALALGAGLSIEADASAGVASSAISQGSGGPVGNLGNGRHNRNSFVINSPSISNDIQHIRNINVGGNTVTPAAMCKRHVRRCKIIQHLVVDYP</sequence>
<proteinExistence type="predicted"/>
<keyword evidence="2" id="KW-1185">Reference proteome</keyword>
<name>A0A543CS65_9ACTN</name>
<organism evidence="1 2">
    <name type="scientific">Actinoallomurus bryophytorum</name>
    <dbReference type="NCBI Taxonomy" id="1490222"/>
    <lineage>
        <taxon>Bacteria</taxon>
        <taxon>Bacillati</taxon>
        <taxon>Actinomycetota</taxon>
        <taxon>Actinomycetes</taxon>
        <taxon>Streptosporangiales</taxon>
        <taxon>Thermomonosporaceae</taxon>
        <taxon>Actinoallomurus</taxon>
    </lineage>
</organism>
<dbReference type="AlphaFoldDB" id="A0A543CS65"/>
<evidence type="ECO:0000313" key="2">
    <source>
        <dbReference type="Proteomes" id="UP000316096"/>
    </source>
</evidence>
<comment type="caution">
    <text evidence="1">The sequence shown here is derived from an EMBL/GenBank/DDBJ whole genome shotgun (WGS) entry which is preliminary data.</text>
</comment>
<gene>
    <name evidence="1" type="ORF">FB559_5655</name>
</gene>
<dbReference type="Proteomes" id="UP000316096">
    <property type="component" value="Unassembled WGS sequence"/>
</dbReference>
<dbReference type="EMBL" id="VFOZ01000001">
    <property type="protein sequence ID" value="TQL99953.1"/>
    <property type="molecule type" value="Genomic_DNA"/>
</dbReference>